<dbReference type="EMBL" id="QNBD01000100">
    <property type="protein sequence ID" value="RKX71192.1"/>
    <property type="molecule type" value="Genomic_DNA"/>
</dbReference>
<sequence>YSYDISEDKHIVSEFHIRKIMKEFNEYIGVSNLKVSIPDYNKTNYSPIDYLIKQSNNVYLKLIGIYE</sequence>
<gene>
    <name evidence="1" type="ORF">DRP43_02690</name>
</gene>
<dbReference type="AlphaFoldDB" id="A0A660SL25"/>
<reference evidence="1 2" key="1">
    <citation type="submission" date="2018-06" db="EMBL/GenBank/DDBJ databases">
        <title>Extensive metabolic versatility and redundancy in microbially diverse, dynamic hydrothermal sediments.</title>
        <authorList>
            <person name="Dombrowski N."/>
            <person name="Teske A."/>
            <person name="Baker B.J."/>
        </authorList>
    </citation>
    <scope>NUCLEOTIDE SEQUENCE [LARGE SCALE GENOMIC DNA]</scope>
    <source>
        <strain evidence="1">B10_G13</strain>
    </source>
</reference>
<proteinExistence type="predicted"/>
<accession>A0A660SL25</accession>
<evidence type="ECO:0000313" key="1">
    <source>
        <dbReference type="EMBL" id="RKX71192.1"/>
    </source>
</evidence>
<protein>
    <submittedName>
        <fullName evidence="1">Uncharacterized protein</fullName>
    </submittedName>
</protein>
<comment type="caution">
    <text evidence="1">The sequence shown here is derived from an EMBL/GenBank/DDBJ whole genome shotgun (WGS) entry which is preliminary data.</text>
</comment>
<name>A0A660SL25_UNCT6</name>
<organism evidence="1 2">
    <name type="scientific">candidate division TA06 bacterium</name>
    <dbReference type="NCBI Taxonomy" id="2250710"/>
    <lineage>
        <taxon>Bacteria</taxon>
        <taxon>Bacteria division TA06</taxon>
    </lineage>
</organism>
<dbReference type="Proteomes" id="UP000271125">
    <property type="component" value="Unassembled WGS sequence"/>
</dbReference>
<evidence type="ECO:0000313" key="2">
    <source>
        <dbReference type="Proteomes" id="UP000271125"/>
    </source>
</evidence>
<feature type="non-terminal residue" evidence="1">
    <location>
        <position position="1"/>
    </location>
</feature>